<feature type="compositionally biased region" description="Basic and acidic residues" evidence="1">
    <location>
        <begin position="315"/>
        <end position="327"/>
    </location>
</feature>
<dbReference type="EMBL" id="JBHTEC010000004">
    <property type="protein sequence ID" value="MFD0287647.1"/>
    <property type="molecule type" value="Genomic_DNA"/>
</dbReference>
<dbReference type="InterPro" id="IPR045775">
    <property type="entry name" value="DUF6207"/>
</dbReference>
<feature type="region of interest" description="Disordered" evidence="1">
    <location>
        <begin position="226"/>
        <end position="268"/>
    </location>
</feature>
<accession>A0ABW2VYQ7</accession>
<organism evidence="2 3">
    <name type="scientific">Streptomyces lutosisoli</name>
    <dbReference type="NCBI Taxonomy" id="2665721"/>
    <lineage>
        <taxon>Bacteria</taxon>
        <taxon>Bacillati</taxon>
        <taxon>Actinomycetota</taxon>
        <taxon>Actinomycetes</taxon>
        <taxon>Kitasatosporales</taxon>
        <taxon>Streptomycetaceae</taxon>
        <taxon>Streptomyces</taxon>
    </lineage>
</organism>
<name>A0ABW2VYQ7_9ACTN</name>
<evidence type="ECO:0000313" key="2">
    <source>
        <dbReference type="EMBL" id="MFD0287647.1"/>
    </source>
</evidence>
<protein>
    <submittedName>
        <fullName evidence="2">DUF6207 family protein</fullName>
    </submittedName>
</protein>
<evidence type="ECO:0000313" key="3">
    <source>
        <dbReference type="Proteomes" id="UP001596957"/>
    </source>
</evidence>
<sequence>MSTIDDLLARSLQLKDPQIPSDTVAYDDTAYPDMSSEGVPLAESWGRDLADDTAAAHLRSLCEAAVTHSPPEQIADFITEQVPAPRGAWILGCLLHLAEAEDGARFWWQYAAGAGDTAASYCLYLHHRALGDRHAAAFWHDQTDNAASEDQAGYRPTIEDSVPVFLRILEHLTPATGRAHTDATLAVMDYVAAAVTAGYARHPEYEIPLPGPYFAEHIEIILAATSTTPRKHRGRQPARDLPARLALGPDSDTADRPEEQQEEPEPDRVLVEVAAADAESASAFREAVAACWEGVTTERTVRDREAGPPGLRLRYYLDRRPLTDRHQASRTRTTQPS</sequence>
<proteinExistence type="predicted"/>
<dbReference type="RefSeq" id="WP_381301584.1">
    <property type="nucleotide sequence ID" value="NZ_JBHTEC010000004.1"/>
</dbReference>
<feature type="region of interest" description="Disordered" evidence="1">
    <location>
        <begin position="295"/>
        <end position="337"/>
    </location>
</feature>
<evidence type="ECO:0000256" key="1">
    <source>
        <dbReference type="SAM" id="MobiDB-lite"/>
    </source>
</evidence>
<dbReference type="Proteomes" id="UP001596957">
    <property type="component" value="Unassembled WGS sequence"/>
</dbReference>
<reference evidence="3" key="1">
    <citation type="journal article" date="2019" name="Int. J. Syst. Evol. Microbiol.">
        <title>The Global Catalogue of Microorganisms (GCM) 10K type strain sequencing project: providing services to taxonomists for standard genome sequencing and annotation.</title>
        <authorList>
            <consortium name="The Broad Institute Genomics Platform"/>
            <consortium name="The Broad Institute Genome Sequencing Center for Infectious Disease"/>
            <person name="Wu L."/>
            <person name="Ma J."/>
        </authorList>
    </citation>
    <scope>NUCLEOTIDE SEQUENCE [LARGE SCALE GENOMIC DNA]</scope>
    <source>
        <strain evidence="3">CGMCC 4.7198</strain>
    </source>
</reference>
<keyword evidence="3" id="KW-1185">Reference proteome</keyword>
<comment type="caution">
    <text evidence="2">The sequence shown here is derived from an EMBL/GenBank/DDBJ whole genome shotgun (WGS) entry which is preliminary data.</text>
</comment>
<dbReference type="Pfam" id="PF19711">
    <property type="entry name" value="DUF6207"/>
    <property type="match status" value="1"/>
</dbReference>
<gene>
    <name evidence="2" type="ORF">ACFQZP_39695</name>
</gene>